<evidence type="ECO:0008006" key="4">
    <source>
        <dbReference type="Google" id="ProtNLM"/>
    </source>
</evidence>
<protein>
    <recommendedName>
        <fullName evidence="4">Transposase IS4-like domain-containing protein</fullName>
    </recommendedName>
</protein>
<evidence type="ECO:0000256" key="1">
    <source>
        <dbReference type="SAM" id="MobiDB-lite"/>
    </source>
</evidence>
<evidence type="ECO:0000313" key="3">
    <source>
        <dbReference type="Proteomes" id="UP000291822"/>
    </source>
</evidence>
<accession>A0A4R0YQ77</accession>
<dbReference type="Proteomes" id="UP000291822">
    <property type="component" value="Unassembled WGS sequence"/>
</dbReference>
<name>A0A4R0YQ77_9GAMM</name>
<keyword evidence="3" id="KW-1185">Reference proteome</keyword>
<proteinExistence type="predicted"/>
<organism evidence="2 3">
    <name type="scientific">Dyella soli</name>
    <dbReference type="NCBI Taxonomy" id="522319"/>
    <lineage>
        <taxon>Bacteria</taxon>
        <taxon>Pseudomonadati</taxon>
        <taxon>Pseudomonadota</taxon>
        <taxon>Gammaproteobacteria</taxon>
        <taxon>Lysobacterales</taxon>
        <taxon>Rhodanobacteraceae</taxon>
        <taxon>Dyella</taxon>
    </lineage>
</organism>
<reference evidence="2 3" key="1">
    <citation type="submission" date="2019-02" db="EMBL/GenBank/DDBJ databases">
        <title>Dyella amyloliquefaciens sp. nov., isolated from forest soil.</title>
        <authorList>
            <person name="Gao Z.-H."/>
            <person name="Qiu L.-H."/>
        </authorList>
    </citation>
    <scope>NUCLEOTIDE SEQUENCE [LARGE SCALE GENOMIC DNA]</scope>
    <source>
        <strain evidence="2 3">KACC 12747</strain>
    </source>
</reference>
<feature type="region of interest" description="Disordered" evidence="1">
    <location>
        <begin position="1"/>
        <end position="31"/>
    </location>
</feature>
<dbReference type="RefSeq" id="WP_131409805.1">
    <property type="nucleotide sequence ID" value="NZ_SJTG01000002.1"/>
</dbReference>
<evidence type="ECO:0000313" key="2">
    <source>
        <dbReference type="EMBL" id="TCI11119.1"/>
    </source>
</evidence>
<comment type="caution">
    <text evidence="2">The sequence shown here is derived from an EMBL/GenBank/DDBJ whole genome shotgun (WGS) entry which is preliminary data.</text>
</comment>
<dbReference type="AlphaFoldDB" id="A0A4R0YQ77"/>
<feature type="compositionally biased region" description="Polar residues" evidence="1">
    <location>
        <begin position="16"/>
        <end position="29"/>
    </location>
</feature>
<sequence>MSYGPEDGGDDGDGFQGQTCRNVMHASSTGPGPRLIRIGRGNEAKASYLANALLESRIDLIVAVDLGHASSTSEREGTLDLPTRAGVKACAAMGADKGSDQRDFDEALKRRGIQAQIARNTKGRHSSIDGRIVRSNGYEICL</sequence>
<gene>
    <name evidence="2" type="ORF">EZM97_20115</name>
</gene>
<dbReference type="EMBL" id="SJTG01000002">
    <property type="protein sequence ID" value="TCI11119.1"/>
    <property type="molecule type" value="Genomic_DNA"/>
</dbReference>